<dbReference type="SUPFAM" id="SSF47384">
    <property type="entry name" value="Homodimeric domain of signal transducing histidine kinase"/>
    <property type="match status" value="1"/>
</dbReference>
<feature type="domain" description="CHASE" evidence="14">
    <location>
        <begin position="131"/>
        <end position="218"/>
    </location>
</feature>
<dbReference type="InterPro" id="IPR005467">
    <property type="entry name" value="His_kinase_dom"/>
</dbReference>
<evidence type="ECO:0000256" key="7">
    <source>
        <dbReference type="ARBA" id="ARBA00022777"/>
    </source>
</evidence>
<evidence type="ECO:0000256" key="12">
    <source>
        <dbReference type="SAM" id="Phobius"/>
    </source>
</evidence>
<proteinExistence type="predicted"/>
<dbReference type="GO" id="GO:0005886">
    <property type="term" value="C:plasma membrane"/>
    <property type="evidence" value="ECO:0007669"/>
    <property type="project" value="UniProtKB-SubCell"/>
</dbReference>
<comment type="catalytic activity">
    <reaction evidence="1">
        <text>ATP + protein L-histidine = ADP + protein N-phospho-L-histidine.</text>
        <dbReference type="EC" id="2.7.13.3"/>
    </reaction>
</comment>
<dbReference type="AlphaFoldDB" id="A0A919SCU7"/>
<dbReference type="GO" id="GO:0030295">
    <property type="term" value="F:protein kinase activator activity"/>
    <property type="evidence" value="ECO:0007669"/>
    <property type="project" value="TreeGrafter"/>
</dbReference>
<keyword evidence="5" id="KW-0808">Transferase</keyword>
<keyword evidence="4" id="KW-0597">Phosphoprotein</keyword>
<dbReference type="PROSITE" id="PS50839">
    <property type="entry name" value="CHASE"/>
    <property type="match status" value="1"/>
</dbReference>
<evidence type="ECO:0000256" key="10">
    <source>
        <dbReference type="ARBA" id="ARBA00023136"/>
    </source>
</evidence>
<keyword evidence="9" id="KW-0902">Two-component regulatory system</keyword>
<sequence>MLALVIALGLLGTTLAALALRRADQDRAVRALQQHSMIVAQTVAAEVRRYSTSLTDLAAAVGAQAQLESAEFTAIVAAVDQQRLPGASGVAFVVPASRARIPEVQRFWRDRGDGRLTLQPVPNAEGDHLFIVLHRSLDRGESLLGRDLAGSPAAAAAMRLARQSHRVTTSNTYRLMKDQSLPATQQQLSFVLAAPVYATSPAAPDTGQFRGWLTMGLRGGDFLRQAIGVVAGEAVAVTLFDPAPGTPVPVASWMPRARLHDDPAPRDVPVTVPERTWRLVVQPTDRLLPGAAMHLDAAAWIIGVVLTVLIAGLTGTVLTSRNRALRRVDEATTALLHDIERREAVEQQLRQRETELVGFAGIVAHDLRSPLARITGYADFLREEAAAGLEPLHRDFLERLYGGAQRMQTLIDDLLDYATAENRTLNTTTVDLKALADDIAQERLSEARQSDILIVVDPLPAVPGDATLLRQVLDNLIGNAVKYTAEGLQPYVRISSRPEGDAVRIDVADRGIGIPEDQRDTVFTAFARATGSEGYPGTGLGLAIVARIVERHGGRVGIDDNPGGGSRFWFTLPLAPRPAGAVPTGPADWVMVAQ</sequence>
<feature type="transmembrane region" description="Helical" evidence="12">
    <location>
        <begin position="297"/>
        <end position="318"/>
    </location>
</feature>
<dbReference type="Gene3D" id="3.30.450.350">
    <property type="entry name" value="CHASE domain"/>
    <property type="match status" value="1"/>
</dbReference>
<dbReference type="GO" id="GO:0000155">
    <property type="term" value="F:phosphorelay sensor kinase activity"/>
    <property type="evidence" value="ECO:0007669"/>
    <property type="project" value="InterPro"/>
</dbReference>
<dbReference type="EC" id="2.7.13.3" evidence="3"/>
<dbReference type="Pfam" id="PF02518">
    <property type="entry name" value="HATPase_c"/>
    <property type="match status" value="1"/>
</dbReference>
<evidence type="ECO:0000256" key="6">
    <source>
        <dbReference type="ARBA" id="ARBA00022692"/>
    </source>
</evidence>
<dbReference type="Proteomes" id="UP000681340">
    <property type="component" value="Unassembled WGS sequence"/>
</dbReference>
<comment type="caution">
    <text evidence="15">The sequence shown here is derived from an EMBL/GenBank/DDBJ whole genome shotgun (WGS) entry which is preliminary data.</text>
</comment>
<feature type="domain" description="Histidine kinase" evidence="13">
    <location>
        <begin position="362"/>
        <end position="576"/>
    </location>
</feature>
<dbReference type="CDD" id="cd00082">
    <property type="entry name" value="HisKA"/>
    <property type="match status" value="1"/>
</dbReference>
<protein>
    <recommendedName>
        <fullName evidence="11">Sensor-like histidine kinase SenX3</fullName>
        <ecNumber evidence="3">2.7.13.3</ecNumber>
    </recommendedName>
</protein>
<dbReference type="SMART" id="SM00387">
    <property type="entry name" value="HATPase_c"/>
    <property type="match status" value="1"/>
</dbReference>
<evidence type="ECO:0000313" key="15">
    <source>
        <dbReference type="EMBL" id="GIM69322.1"/>
    </source>
</evidence>
<dbReference type="PANTHER" id="PTHR42878">
    <property type="entry name" value="TWO-COMPONENT HISTIDINE KINASE"/>
    <property type="match status" value="1"/>
</dbReference>
<dbReference type="SMART" id="SM00388">
    <property type="entry name" value="HisKA"/>
    <property type="match status" value="1"/>
</dbReference>
<dbReference type="InterPro" id="IPR003594">
    <property type="entry name" value="HATPase_dom"/>
</dbReference>
<name>A0A919SCU7_9ACTN</name>
<dbReference type="EMBL" id="BOQL01000026">
    <property type="protein sequence ID" value="GIM69322.1"/>
    <property type="molecule type" value="Genomic_DNA"/>
</dbReference>
<keyword evidence="7" id="KW-0418">Kinase</keyword>
<reference evidence="15" key="1">
    <citation type="submission" date="2021-03" db="EMBL/GenBank/DDBJ databases">
        <title>Whole genome shotgun sequence of Actinoplanes auranticolor NBRC 12245.</title>
        <authorList>
            <person name="Komaki H."/>
            <person name="Tamura T."/>
        </authorList>
    </citation>
    <scope>NUCLEOTIDE SEQUENCE</scope>
    <source>
        <strain evidence="15">NBRC 12245</strain>
    </source>
</reference>
<keyword evidence="10 12" id="KW-0472">Membrane</keyword>
<keyword evidence="16" id="KW-1185">Reference proteome</keyword>
<evidence type="ECO:0000256" key="3">
    <source>
        <dbReference type="ARBA" id="ARBA00012438"/>
    </source>
</evidence>
<dbReference type="FunFam" id="3.30.565.10:FF:000006">
    <property type="entry name" value="Sensor histidine kinase WalK"/>
    <property type="match status" value="1"/>
</dbReference>
<dbReference type="CDD" id="cd16922">
    <property type="entry name" value="HATPase_EvgS-ArcB-TorS-like"/>
    <property type="match status" value="1"/>
</dbReference>
<dbReference type="Gene3D" id="3.30.565.10">
    <property type="entry name" value="Histidine kinase-like ATPase, C-terminal domain"/>
    <property type="match status" value="1"/>
</dbReference>
<dbReference type="InterPro" id="IPR006189">
    <property type="entry name" value="CHASE_dom"/>
</dbReference>
<dbReference type="InterPro" id="IPR003661">
    <property type="entry name" value="HisK_dim/P_dom"/>
</dbReference>
<dbReference type="PROSITE" id="PS50109">
    <property type="entry name" value="HIS_KIN"/>
    <property type="match status" value="1"/>
</dbReference>
<evidence type="ECO:0000313" key="16">
    <source>
        <dbReference type="Proteomes" id="UP000681340"/>
    </source>
</evidence>
<dbReference type="Gene3D" id="1.10.287.130">
    <property type="match status" value="1"/>
</dbReference>
<dbReference type="PRINTS" id="PR00344">
    <property type="entry name" value="BCTRLSENSOR"/>
</dbReference>
<dbReference type="InterPro" id="IPR042240">
    <property type="entry name" value="CHASE_sf"/>
</dbReference>
<dbReference type="InterPro" id="IPR036097">
    <property type="entry name" value="HisK_dim/P_sf"/>
</dbReference>
<comment type="subcellular location">
    <subcellularLocation>
        <location evidence="2">Cell membrane</location>
    </subcellularLocation>
</comment>
<evidence type="ECO:0000256" key="11">
    <source>
        <dbReference type="ARBA" id="ARBA00039401"/>
    </source>
</evidence>
<keyword evidence="6 12" id="KW-0812">Transmembrane</keyword>
<dbReference type="SUPFAM" id="SSF55874">
    <property type="entry name" value="ATPase domain of HSP90 chaperone/DNA topoisomerase II/histidine kinase"/>
    <property type="match status" value="1"/>
</dbReference>
<organism evidence="15 16">
    <name type="scientific">Actinoplanes auranticolor</name>
    <dbReference type="NCBI Taxonomy" id="47988"/>
    <lineage>
        <taxon>Bacteria</taxon>
        <taxon>Bacillati</taxon>
        <taxon>Actinomycetota</taxon>
        <taxon>Actinomycetes</taxon>
        <taxon>Micromonosporales</taxon>
        <taxon>Micromonosporaceae</taxon>
        <taxon>Actinoplanes</taxon>
    </lineage>
</organism>
<dbReference type="Pfam" id="PF00512">
    <property type="entry name" value="HisKA"/>
    <property type="match status" value="1"/>
</dbReference>
<evidence type="ECO:0000256" key="9">
    <source>
        <dbReference type="ARBA" id="ARBA00023012"/>
    </source>
</evidence>
<keyword evidence="8 12" id="KW-1133">Transmembrane helix</keyword>
<dbReference type="GO" id="GO:0000156">
    <property type="term" value="F:phosphorelay response regulator activity"/>
    <property type="evidence" value="ECO:0007669"/>
    <property type="project" value="TreeGrafter"/>
</dbReference>
<dbReference type="Pfam" id="PF03924">
    <property type="entry name" value="CHASE"/>
    <property type="match status" value="1"/>
</dbReference>
<evidence type="ECO:0000256" key="1">
    <source>
        <dbReference type="ARBA" id="ARBA00000085"/>
    </source>
</evidence>
<evidence type="ECO:0000256" key="8">
    <source>
        <dbReference type="ARBA" id="ARBA00022989"/>
    </source>
</evidence>
<dbReference type="PANTHER" id="PTHR42878:SF15">
    <property type="entry name" value="BACTERIOPHYTOCHROME"/>
    <property type="match status" value="1"/>
</dbReference>
<evidence type="ECO:0000256" key="4">
    <source>
        <dbReference type="ARBA" id="ARBA00022553"/>
    </source>
</evidence>
<dbReference type="InterPro" id="IPR004358">
    <property type="entry name" value="Sig_transdc_His_kin-like_C"/>
</dbReference>
<accession>A0A919SCU7</accession>
<dbReference type="InterPro" id="IPR050351">
    <property type="entry name" value="BphY/WalK/GraS-like"/>
</dbReference>
<evidence type="ECO:0000259" key="13">
    <source>
        <dbReference type="PROSITE" id="PS50109"/>
    </source>
</evidence>
<evidence type="ECO:0000256" key="2">
    <source>
        <dbReference type="ARBA" id="ARBA00004236"/>
    </source>
</evidence>
<dbReference type="GO" id="GO:0007234">
    <property type="term" value="P:osmosensory signaling via phosphorelay pathway"/>
    <property type="evidence" value="ECO:0007669"/>
    <property type="project" value="TreeGrafter"/>
</dbReference>
<gene>
    <name evidence="15" type="ORF">Aau02nite_35660</name>
</gene>
<evidence type="ECO:0000256" key="5">
    <source>
        <dbReference type="ARBA" id="ARBA00022679"/>
    </source>
</evidence>
<dbReference type="InterPro" id="IPR036890">
    <property type="entry name" value="HATPase_C_sf"/>
</dbReference>
<evidence type="ECO:0000259" key="14">
    <source>
        <dbReference type="PROSITE" id="PS50839"/>
    </source>
</evidence>
<dbReference type="SMART" id="SM01079">
    <property type="entry name" value="CHASE"/>
    <property type="match status" value="1"/>
</dbReference>